<dbReference type="InterPro" id="IPR052162">
    <property type="entry name" value="Sensor_kinase/Photoreceptor"/>
</dbReference>
<evidence type="ECO:0000256" key="3">
    <source>
        <dbReference type="ARBA" id="ARBA00022553"/>
    </source>
</evidence>
<evidence type="ECO:0000256" key="5">
    <source>
        <dbReference type="ARBA" id="ARBA00022777"/>
    </source>
</evidence>
<dbReference type="InterPro" id="IPR000700">
    <property type="entry name" value="PAS-assoc_C"/>
</dbReference>
<dbReference type="Gene3D" id="3.30.450.20">
    <property type="entry name" value="PAS domain"/>
    <property type="match status" value="4"/>
</dbReference>
<accession>X1T3R3</accession>
<dbReference type="PANTHER" id="PTHR43304:SF1">
    <property type="entry name" value="PAC DOMAIN-CONTAINING PROTEIN"/>
    <property type="match status" value="1"/>
</dbReference>
<dbReference type="SMART" id="SM00091">
    <property type="entry name" value="PAS"/>
    <property type="match status" value="3"/>
</dbReference>
<comment type="catalytic activity">
    <reaction evidence="1">
        <text>ATP + protein L-histidine = ADP + protein N-phospho-L-histidine.</text>
        <dbReference type="EC" id="2.7.13.3"/>
    </reaction>
</comment>
<dbReference type="PANTHER" id="PTHR43304">
    <property type="entry name" value="PHYTOCHROME-LIKE PROTEIN CPH1"/>
    <property type="match status" value="1"/>
</dbReference>
<proteinExistence type="predicted"/>
<protein>
    <recommendedName>
        <fullName evidence="2">histidine kinase</fullName>
        <ecNumber evidence="2">2.7.13.3</ecNumber>
    </recommendedName>
</protein>
<evidence type="ECO:0000259" key="6">
    <source>
        <dbReference type="PROSITE" id="PS50112"/>
    </source>
</evidence>
<feature type="domain" description="PAS" evidence="6">
    <location>
        <begin position="174"/>
        <end position="244"/>
    </location>
</feature>
<name>X1T3R3_9ZZZZ</name>
<dbReference type="GO" id="GO:0004673">
    <property type="term" value="F:protein histidine kinase activity"/>
    <property type="evidence" value="ECO:0007669"/>
    <property type="project" value="UniProtKB-EC"/>
</dbReference>
<organism evidence="8">
    <name type="scientific">marine sediment metagenome</name>
    <dbReference type="NCBI Taxonomy" id="412755"/>
    <lineage>
        <taxon>unclassified sequences</taxon>
        <taxon>metagenomes</taxon>
        <taxon>ecological metagenomes</taxon>
    </lineage>
</organism>
<feature type="domain" description="PAC" evidence="7">
    <location>
        <begin position="121"/>
        <end position="173"/>
    </location>
</feature>
<dbReference type="EC" id="2.7.13.3" evidence="2"/>
<comment type="caution">
    <text evidence="8">The sequence shown here is derived from an EMBL/GenBank/DDBJ whole genome shotgun (WGS) entry which is preliminary data.</text>
</comment>
<feature type="domain" description="PAC" evidence="7">
    <location>
        <begin position="247"/>
        <end position="298"/>
    </location>
</feature>
<dbReference type="Pfam" id="PF13188">
    <property type="entry name" value="PAS_8"/>
    <property type="match status" value="1"/>
</dbReference>
<feature type="domain" description="PAS" evidence="6">
    <location>
        <begin position="48"/>
        <end position="93"/>
    </location>
</feature>
<reference evidence="8" key="1">
    <citation type="journal article" date="2014" name="Front. Microbiol.">
        <title>High frequency of phylogenetically diverse reductive dehalogenase-homologous genes in deep subseafloor sedimentary metagenomes.</title>
        <authorList>
            <person name="Kawai M."/>
            <person name="Futagami T."/>
            <person name="Toyoda A."/>
            <person name="Takaki Y."/>
            <person name="Nishi S."/>
            <person name="Hori S."/>
            <person name="Arai W."/>
            <person name="Tsubouchi T."/>
            <person name="Morono Y."/>
            <person name="Uchiyama I."/>
            <person name="Ito T."/>
            <person name="Fujiyama A."/>
            <person name="Inagaki F."/>
            <person name="Takami H."/>
        </authorList>
    </citation>
    <scope>NUCLEOTIDE SEQUENCE</scope>
    <source>
        <strain evidence="8">Expedition CK06-06</strain>
    </source>
</reference>
<keyword evidence="3" id="KW-0597">Phosphoprotein</keyword>
<dbReference type="EMBL" id="BARW01007662">
    <property type="protein sequence ID" value="GAI74669.1"/>
    <property type="molecule type" value="Genomic_DNA"/>
</dbReference>
<dbReference type="NCBIfam" id="TIGR00229">
    <property type="entry name" value="sensory_box"/>
    <property type="match status" value="3"/>
</dbReference>
<keyword evidence="5" id="KW-0418">Kinase</keyword>
<dbReference type="SUPFAM" id="SSF55785">
    <property type="entry name" value="PYP-like sensor domain (PAS domain)"/>
    <property type="match status" value="4"/>
</dbReference>
<gene>
    <name evidence="8" type="ORF">S12H4_15887</name>
</gene>
<dbReference type="InterPro" id="IPR035965">
    <property type="entry name" value="PAS-like_dom_sf"/>
</dbReference>
<sequence length="391" mass="44224">MEHIHYDEGGNARNIEVHGYPIFDTEGNVVQMIEYCLDITERKQAGEKLQLLSSVTQQVSDATIVTDLGFNITYVNKAAQDLFGYSAEEMLGERIGDFNAKPLPKKLEQEIVQTVASSKLWVGTLEKRRKDGSTFLGECHISPLYDKQGQISSYIDALQDITERKRAEDALRESEGRYRAVVEGTHDMIQSIGLDGRIIFVNKSWLDTLGYTEAELSSLNLFDIIHPDSQAHCQKMFAKVISGKSIHGIEAAFLTKDGRKILVEGNAAPRYIGDKVMASQGVFRDITERKQAEEARADEATRRRILIDQSLDGIVILDEDSKVLEANQRFAEMLGYTPEEVCELHTWDWDTQWTKEQLLEMGHKVDEAGLHLETYHRRKDGTILDVDISIN</sequence>
<dbReference type="AlphaFoldDB" id="X1T3R3"/>
<evidence type="ECO:0000259" key="7">
    <source>
        <dbReference type="PROSITE" id="PS50113"/>
    </source>
</evidence>
<dbReference type="CDD" id="cd00130">
    <property type="entry name" value="PAS"/>
    <property type="match status" value="3"/>
</dbReference>
<feature type="domain" description="PAS" evidence="6">
    <location>
        <begin position="299"/>
        <end position="341"/>
    </location>
</feature>
<dbReference type="PROSITE" id="PS50112">
    <property type="entry name" value="PAS"/>
    <property type="match status" value="3"/>
</dbReference>
<dbReference type="InterPro" id="IPR000014">
    <property type="entry name" value="PAS"/>
</dbReference>
<dbReference type="InterPro" id="IPR001610">
    <property type="entry name" value="PAC"/>
</dbReference>
<dbReference type="PROSITE" id="PS50113">
    <property type="entry name" value="PAC"/>
    <property type="match status" value="3"/>
</dbReference>
<keyword evidence="4" id="KW-0808">Transferase</keyword>
<evidence type="ECO:0000256" key="2">
    <source>
        <dbReference type="ARBA" id="ARBA00012438"/>
    </source>
</evidence>
<evidence type="ECO:0000256" key="1">
    <source>
        <dbReference type="ARBA" id="ARBA00000085"/>
    </source>
</evidence>
<evidence type="ECO:0000313" key="8">
    <source>
        <dbReference type="EMBL" id="GAI74669.1"/>
    </source>
</evidence>
<evidence type="ECO:0000256" key="4">
    <source>
        <dbReference type="ARBA" id="ARBA00022679"/>
    </source>
</evidence>
<feature type="non-terminal residue" evidence="8">
    <location>
        <position position="391"/>
    </location>
</feature>
<feature type="domain" description="PAC" evidence="7">
    <location>
        <begin position="1"/>
        <end position="51"/>
    </location>
</feature>
<dbReference type="SMART" id="SM00086">
    <property type="entry name" value="PAC"/>
    <property type="match status" value="3"/>
</dbReference>
<dbReference type="Pfam" id="PF13426">
    <property type="entry name" value="PAS_9"/>
    <property type="match status" value="3"/>
</dbReference>